<dbReference type="PANTHER" id="PTHR10353:SF122">
    <property type="entry name" value="6-PHOSPHO-BETA-GLUCOSIDASE ASCB-RELATED"/>
    <property type="match status" value="1"/>
</dbReference>
<comment type="similarity">
    <text evidence="1 4">Belongs to the glycosyl hydrolase 1 family.</text>
</comment>
<evidence type="ECO:0000256" key="3">
    <source>
        <dbReference type="ARBA" id="ARBA00023295"/>
    </source>
</evidence>
<dbReference type="RefSeq" id="WP_117418243.1">
    <property type="nucleotide sequence ID" value="NZ_QOHO01000057.1"/>
</dbReference>
<dbReference type="PRINTS" id="PR00131">
    <property type="entry name" value="GLHYDRLASE1"/>
</dbReference>
<dbReference type="OrthoDB" id="2339329at2"/>
<dbReference type="GO" id="GO:0008422">
    <property type="term" value="F:beta-glucosidase activity"/>
    <property type="evidence" value="ECO:0007669"/>
    <property type="project" value="TreeGrafter"/>
</dbReference>
<dbReference type="PROSITE" id="PS00653">
    <property type="entry name" value="GLYCOSYL_HYDROL_F1_2"/>
    <property type="match status" value="1"/>
</dbReference>
<keyword evidence="2" id="KW-0378">Hydrolase</keyword>
<dbReference type="AlphaFoldDB" id="A0A3E2N9I6"/>
<dbReference type="Proteomes" id="UP000260680">
    <property type="component" value="Unassembled WGS sequence"/>
</dbReference>
<dbReference type="FunFam" id="3.20.20.80:FF:000004">
    <property type="entry name" value="Beta-glucosidase 6-phospho-beta-glucosidase"/>
    <property type="match status" value="1"/>
</dbReference>
<dbReference type="SUPFAM" id="SSF51445">
    <property type="entry name" value="(Trans)glycosidases"/>
    <property type="match status" value="1"/>
</dbReference>
<dbReference type="Gene3D" id="3.20.20.80">
    <property type="entry name" value="Glycosidases"/>
    <property type="match status" value="1"/>
</dbReference>
<evidence type="ECO:0000313" key="5">
    <source>
        <dbReference type="EMBL" id="RFZ77580.1"/>
    </source>
</evidence>
<dbReference type="GO" id="GO:0005829">
    <property type="term" value="C:cytosol"/>
    <property type="evidence" value="ECO:0007669"/>
    <property type="project" value="TreeGrafter"/>
</dbReference>
<proteinExistence type="inferred from homology"/>
<evidence type="ECO:0000256" key="4">
    <source>
        <dbReference type="RuleBase" id="RU003690"/>
    </source>
</evidence>
<keyword evidence="3" id="KW-0326">Glycosidase</keyword>
<dbReference type="PANTHER" id="PTHR10353">
    <property type="entry name" value="GLYCOSYL HYDROLASE"/>
    <property type="match status" value="1"/>
</dbReference>
<name>A0A3E2N9I6_9FIRM</name>
<evidence type="ECO:0000313" key="6">
    <source>
        <dbReference type="Proteomes" id="UP000260680"/>
    </source>
</evidence>
<gene>
    <name evidence="5" type="ORF">DS742_17340</name>
</gene>
<dbReference type="GO" id="GO:0016052">
    <property type="term" value="P:carbohydrate catabolic process"/>
    <property type="evidence" value="ECO:0007669"/>
    <property type="project" value="TreeGrafter"/>
</dbReference>
<sequence length="467" mass="53244">MRFPKNFYWGGAIAANQCEGAYLEDGKGLSIQDILPKGLIGGYTEEPTDDNLKLQGIDFYHRYKEDIALLAGMGFKMFRFSIAWSRIYPTGEETEPNQNGLAFYKDIIKECIKYGMEPLVTISHYETPLALAKKYNGWANREMIKPFLHYCRTLFTHFPQVKYWITFNEINSILHAPFMSGAIMTPPEELTEQTVWQAVHHEMVASAQAVKMAHELIPESKVGCMVLGVTIYPLTPHPDHVIEVMKQDRKTLFFTDVMARGKYPNYAADMLSKKGIQIEFAPEDESILKHTVDFISISYYSSSCASADPSQGEPSGSNMIGYLKRNPYTKVSDFGWQIDPQGLRFTLNKLYDRYQIPLLVAENGLGAHDTLVPDGLNDYTVIDPYREEYIKEHLLEIAKAIAEGVDVFGYTYWGCIDLVSCATAEMVKRYGFVYVDRDNSGKGTLKRYKKRSYDWYKKVIETNGESL</sequence>
<evidence type="ECO:0000256" key="2">
    <source>
        <dbReference type="ARBA" id="ARBA00022801"/>
    </source>
</evidence>
<dbReference type="InterPro" id="IPR001360">
    <property type="entry name" value="Glyco_hydro_1"/>
</dbReference>
<dbReference type="InterPro" id="IPR017853">
    <property type="entry name" value="GH"/>
</dbReference>
<evidence type="ECO:0000256" key="1">
    <source>
        <dbReference type="ARBA" id="ARBA00010838"/>
    </source>
</evidence>
<dbReference type="EMBL" id="QOHO01000057">
    <property type="protein sequence ID" value="RFZ77580.1"/>
    <property type="molecule type" value="Genomic_DNA"/>
</dbReference>
<reference evidence="5 6" key="1">
    <citation type="submission" date="2018-07" db="EMBL/GenBank/DDBJ databases">
        <title>New species, Clostridium PI-S10-A1B.</title>
        <authorList>
            <person name="Krishna G."/>
            <person name="Summeta K."/>
            <person name="Shikha S."/>
            <person name="Prabhu P.B."/>
            <person name="Suresh K."/>
        </authorList>
    </citation>
    <scope>NUCLEOTIDE SEQUENCE [LARGE SCALE GENOMIC DNA]</scope>
    <source>
        <strain evidence="5 6">PI-S10-A1B</strain>
    </source>
</reference>
<dbReference type="Pfam" id="PF00232">
    <property type="entry name" value="Glyco_hydro_1"/>
    <property type="match status" value="1"/>
</dbReference>
<accession>A0A3E2N9I6</accession>
<protein>
    <submittedName>
        <fullName evidence="5">6-phospho-beta-glucosidase</fullName>
    </submittedName>
</protein>
<organism evidence="5 6">
    <name type="scientific">Lacrimispora amygdalina</name>
    <dbReference type="NCBI Taxonomy" id="253257"/>
    <lineage>
        <taxon>Bacteria</taxon>
        <taxon>Bacillati</taxon>
        <taxon>Bacillota</taxon>
        <taxon>Clostridia</taxon>
        <taxon>Lachnospirales</taxon>
        <taxon>Lachnospiraceae</taxon>
        <taxon>Lacrimispora</taxon>
    </lineage>
</organism>
<dbReference type="InterPro" id="IPR033132">
    <property type="entry name" value="GH_1_N_CS"/>
</dbReference>
<comment type="caution">
    <text evidence="5">The sequence shown here is derived from an EMBL/GenBank/DDBJ whole genome shotgun (WGS) entry which is preliminary data.</text>
</comment>